<name>A0A1H4JNI8_9PSEU</name>
<dbReference type="Proteomes" id="UP000199622">
    <property type="component" value="Unassembled WGS sequence"/>
</dbReference>
<dbReference type="AlphaFoldDB" id="A0A1H4JNI8"/>
<evidence type="ECO:0000256" key="1">
    <source>
        <dbReference type="SAM" id="Coils"/>
    </source>
</evidence>
<protein>
    <submittedName>
        <fullName evidence="2">Uncharacterized protein</fullName>
    </submittedName>
</protein>
<evidence type="ECO:0000313" key="3">
    <source>
        <dbReference type="Proteomes" id="UP000199622"/>
    </source>
</evidence>
<keyword evidence="3" id="KW-1185">Reference proteome</keyword>
<dbReference type="EMBL" id="FNSO01000003">
    <property type="protein sequence ID" value="SEB47880.1"/>
    <property type="molecule type" value="Genomic_DNA"/>
</dbReference>
<dbReference type="RefSeq" id="WP_208613252.1">
    <property type="nucleotide sequence ID" value="NZ_FNSO01000003.1"/>
</dbReference>
<gene>
    <name evidence="2" type="ORF">SAMN04489727_2068</name>
</gene>
<evidence type="ECO:0000313" key="2">
    <source>
        <dbReference type="EMBL" id="SEB47880.1"/>
    </source>
</evidence>
<keyword evidence="1" id="KW-0175">Coiled coil</keyword>
<sequence length="310" mass="35867">MIQVGDEQIYRVRDFDSSQRVRVVAIEMGKKSAKYEIEFLAGGSAGKREKVPGKRLRGAWSGVREYDELMANWERLAAFELTDPEEAAVETVFLELIPDEVATWEWSALVRWVTTIHDPVALEPLIGIPIGELTDQVDSFAIGESTVVSPEGTLMIAEYACRVNPMPILDGVIDEERQCREKTKRGVTHTSSGGREWTTDPDWEYRSYLERYRPRHELLRGWCGHRAVTMQERLAAAEAEVQRLDVLITRLIDQMKEHEHGHFAEVMERVHEEERITAANYRPVVDRPLKPSEIPVRYERAPRRWGYRHW</sequence>
<reference evidence="3" key="1">
    <citation type="submission" date="2016-10" db="EMBL/GenBank/DDBJ databases">
        <authorList>
            <person name="Varghese N."/>
            <person name="Submissions S."/>
        </authorList>
    </citation>
    <scope>NUCLEOTIDE SEQUENCE [LARGE SCALE GENOMIC DNA]</scope>
    <source>
        <strain evidence="3">DSM 44544</strain>
    </source>
</reference>
<accession>A0A1H4JNI8</accession>
<feature type="coiled-coil region" evidence="1">
    <location>
        <begin position="227"/>
        <end position="254"/>
    </location>
</feature>
<proteinExistence type="predicted"/>
<organism evidence="2 3">
    <name type="scientific">Amycolatopsis tolypomycina</name>
    <dbReference type="NCBI Taxonomy" id="208445"/>
    <lineage>
        <taxon>Bacteria</taxon>
        <taxon>Bacillati</taxon>
        <taxon>Actinomycetota</taxon>
        <taxon>Actinomycetes</taxon>
        <taxon>Pseudonocardiales</taxon>
        <taxon>Pseudonocardiaceae</taxon>
        <taxon>Amycolatopsis</taxon>
    </lineage>
</organism>